<feature type="transmembrane region" description="Helical" evidence="10">
    <location>
        <begin position="60"/>
        <end position="80"/>
    </location>
</feature>
<dbReference type="PANTHER" id="PTHR32507">
    <property type="entry name" value="NA(+)/H(+) ANTIPORTER 1"/>
    <property type="match status" value="1"/>
</dbReference>
<dbReference type="Gene3D" id="3.30.70.1450">
    <property type="entry name" value="Regulator of K+ conductance, C-terminal domain"/>
    <property type="match status" value="1"/>
</dbReference>
<dbReference type="GO" id="GO:0006813">
    <property type="term" value="P:potassium ion transport"/>
    <property type="evidence" value="ECO:0007669"/>
    <property type="project" value="InterPro"/>
</dbReference>
<feature type="transmembrane region" description="Helical" evidence="10">
    <location>
        <begin position="190"/>
        <end position="212"/>
    </location>
</feature>
<feature type="transmembrane region" description="Helical" evidence="10">
    <location>
        <begin position="304"/>
        <end position="327"/>
    </location>
</feature>
<evidence type="ECO:0000256" key="5">
    <source>
        <dbReference type="ARBA" id="ARBA00022692"/>
    </source>
</evidence>
<evidence type="ECO:0000256" key="3">
    <source>
        <dbReference type="ARBA" id="ARBA00022449"/>
    </source>
</evidence>
<comment type="caution">
    <text evidence="12">The sequence shown here is derived from an EMBL/GenBank/DDBJ whole genome shotgun (WGS) entry which is preliminary data.</text>
</comment>
<comment type="subcellular location">
    <subcellularLocation>
        <location evidence="1">Cell membrane</location>
        <topology evidence="1">Multi-pass membrane protein</topology>
    </subcellularLocation>
</comment>
<keyword evidence="2" id="KW-0813">Transport</keyword>
<dbReference type="SUPFAM" id="SSF116726">
    <property type="entry name" value="TrkA C-terminal domain-like"/>
    <property type="match status" value="1"/>
</dbReference>
<evidence type="ECO:0000313" key="12">
    <source>
        <dbReference type="EMBL" id="RMI33243.1"/>
    </source>
</evidence>
<gene>
    <name evidence="12" type="ORF">EBN03_08615</name>
</gene>
<evidence type="ECO:0000259" key="11">
    <source>
        <dbReference type="PROSITE" id="PS51202"/>
    </source>
</evidence>
<evidence type="ECO:0000256" key="2">
    <source>
        <dbReference type="ARBA" id="ARBA00022448"/>
    </source>
</evidence>
<feature type="transmembrane region" description="Helical" evidence="10">
    <location>
        <begin position="163"/>
        <end position="184"/>
    </location>
</feature>
<feature type="region of interest" description="Disordered" evidence="9">
    <location>
        <begin position="484"/>
        <end position="521"/>
    </location>
</feature>
<dbReference type="GO" id="GO:1902600">
    <property type="term" value="P:proton transmembrane transport"/>
    <property type="evidence" value="ECO:0007669"/>
    <property type="project" value="InterPro"/>
</dbReference>
<dbReference type="PROSITE" id="PS51202">
    <property type="entry name" value="RCK_C"/>
    <property type="match status" value="1"/>
</dbReference>
<evidence type="ECO:0000256" key="1">
    <source>
        <dbReference type="ARBA" id="ARBA00004651"/>
    </source>
</evidence>
<dbReference type="Proteomes" id="UP000279275">
    <property type="component" value="Unassembled WGS sequence"/>
</dbReference>
<keyword evidence="3" id="KW-0050">Antiport</keyword>
<feature type="compositionally biased region" description="Basic residues" evidence="9">
    <location>
        <begin position="501"/>
        <end position="521"/>
    </location>
</feature>
<accession>A0A3M2L9L7</accession>
<feature type="transmembrane region" description="Helical" evidence="10">
    <location>
        <begin position="371"/>
        <end position="394"/>
    </location>
</feature>
<keyword evidence="13" id="KW-1185">Reference proteome</keyword>
<reference evidence="12 13" key="1">
    <citation type="submission" date="2018-10" db="EMBL/GenBank/DDBJ databases">
        <title>Isolation from cow dung.</title>
        <authorList>
            <person name="Ling L."/>
        </authorList>
    </citation>
    <scope>NUCLEOTIDE SEQUENCE [LARGE SCALE GENOMIC DNA]</scope>
    <source>
        <strain evidence="12 13">NEAU-LL90</strain>
    </source>
</reference>
<dbReference type="GO" id="GO:0015297">
    <property type="term" value="F:antiporter activity"/>
    <property type="evidence" value="ECO:0007669"/>
    <property type="project" value="UniProtKB-KW"/>
</dbReference>
<feature type="transmembrane region" description="Helical" evidence="10">
    <location>
        <begin position="273"/>
        <end position="292"/>
    </location>
</feature>
<feature type="transmembrane region" description="Helical" evidence="10">
    <location>
        <begin position="92"/>
        <end position="115"/>
    </location>
</feature>
<keyword evidence="4" id="KW-1003">Cell membrane</keyword>
<dbReference type="InterPro" id="IPR038770">
    <property type="entry name" value="Na+/solute_symporter_sf"/>
</dbReference>
<feature type="transmembrane region" description="Helical" evidence="10">
    <location>
        <begin position="339"/>
        <end position="359"/>
    </location>
</feature>
<dbReference type="Pfam" id="PF02080">
    <property type="entry name" value="TrkA_C"/>
    <property type="match status" value="1"/>
</dbReference>
<dbReference type="InterPro" id="IPR006037">
    <property type="entry name" value="RCK_C"/>
</dbReference>
<feature type="transmembrane region" description="Helical" evidence="10">
    <location>
        <begin position="121"/>
        <end position="142"/>
    </location>
</feature>
<evidence type="ECO:0000256" key="6">
    <source>
        <dbReference type="ARBA" id="ARBA00022989"/>
    </source>
</evidence>
<organism evidence="12 13">
    <name type="scientific">Nocardia stercoris</name>
    <dbReference type="NCBI Taxonomy" id="2483361"/>
    <lineage>
        <taxon>Bacteria</taxon>
        <taxon>Bacillati</taxon>
        <taxon>Actinomycetota</taxon>
        <taxon>Actinomycetes</taxon>
        <taxon>Mycobacteriales</taxon>
        <taxon>Nocardiaceae</taxon>
        <taxon>Nocardia</taxon>
    </lineage>
</organism>
<dbReference type="AlphaFoldDB" id="A0A3M2L9L7"/>
<dbReference type="InterPro" id="IPR006153">
    <property type="entry name" value="Cation/H_exchanger_TM"/>
</dbReference>
<protein>
    <submittedName>
        <fullName evidence="12">Sodium:proton exchanger</fullName>
    </submittedName>
</protein>
<evidence type="ECO:0000256" key="7">
    <source>
        <dbReference type="ARBA" id="ARBA00023065"/>
    </source>
</evidence>
<dbReference type="PANTHER" id="PTHR32507:SF7">
    <property type="entry name" value="K(+)_H(+) ANTIPORTER NHAP2"/>
    <property type="match status" value="1"/>
</dbReference>
<dbReference type="EMBL" id="RFFH01000003">
    <property type="protein sequence ID" value="RMI33243.1"/>
    <property type="molecule type" value="Genomic_DNA"/>
</dbReference>
<evidence type="ECO:0000256" key="9">
    <source>
        <dbReference type="SAM" id="MobiDB-lite"/>
    </source>
</evidence>
<keyword evidence="6 10" id="KW-1133">Transmembrane helix</keyword>
<dbReference type="OrthoDB" id="9810759at2"/>
<dbReference type="GO" id="GO:0008324">
    <property type="term" value="F:monoatomic cation transmembrane transporter activity"/>
    <property type="evidence" value="ECO:0007669"/>
    <property type="project" value="InterPro"/>
</dbReference>
<dbReference type="RefSeq" id="WP_122187437.1">
    <property type="nucleotide sequence ID" value="NZ_RFFH01000003.1"/>
</dbReference>
<keyword evidence="5 10" id="KW-0812">Transmembrane</keyword>
<dbReference type="Gene3D" id="1.20.1530.20">
    <property type="match status" value="1"/>
</dbReference>
<evidence type="ECO:0000313" key="13">
    <source>
        <dbReference type="Proteomes" id="UP000279275"/>
    </source>
</evidence>
<proteinExistence type="predicted"/>
<evidence type="ECO:0000256" key="10">
    <source>
        <dbReference type="SAM" id="Phobius"/>
    </source>
</evidence>
<keyword evidence="7" id="KW-0406">Ion transport</keyword>
<name>A0A3M2L9L7_9NOCA</name>
<evidence type="ECO:0000256" key="8">
    <source>
        <dbReference type="ARBA" id="ARBA00023136"/>
    </source>
</evidence>
<sequence>MTQVTAFAVALAIVAAAGLAAVLSHRLGERIPIPAPAVFLLGAAFASDLWPGLERVPIDHVVEIVTVALVVILFDGGMQMGWRKVRANAGPIVWIGVAGTLLTAITVALAAHLLFGLDWRIALLLGTALAPTDPAVVFSVLGRRQITGRSGVLLQGESGANDPVGIALLVVLLAGSSVSFGAVGTVISAFVLQLAVGAVAGVVGGVGLLWFMRTVTLPAAGLYSLRVLMCVMAIYALTTLAHGSGFLAVLVAGIVVGDHRAPFKVEIERFHSALASLAEIVAFVMLGLTVQLTGPHGVVEGHALWIGLALAALLAFVIRPVLVAPLLWRVDLSRGERLFVSWTGLKGAVPILLGMFILQAGVPDAHRAYEIIFVVVAFSVIVQGGSVPALARLLRVPLRPVNPRPWGMNARFETEPESLHRFFVAPGSMADGMSVAELPPGDLWVSVIIRGGRLVTVTPDTRFDVGDEVLVLADPDSVPVVSPLFARPKAPPRAADGPARPARRGRFVRSVLRRPLRRPEG</sequence>
<evidence type="ECO:0000256" key="4">
    <source>
        <dbReference type="ARBA" id="ARBA00022475"/>
    </source>
</evidence>
<keyword evidence="8 10" id="KW-0472">Membrane</keyword>
<dbReference type="InterPro" id="IPR036721">
    <property type="entry name" value="RCK_C_sf"/>
</dbReference>
<feature type="compositionally biased region" description="Low complexity" evidence="9">
    <location>
        <begin position="486"/>
        <end position="500"/>
    </location>
</feature>
<dbReference type="GO" id="GO:0005886">
    <property type="term" value="C:plasma membrane"/>
    <property type="evidence" value="ECO:0007669"/>
    <property type="project" value="UniProtKB-SubCell"/>
</dbReference>
<dbReference type="Pfam" id="PF00999">
    <property type="entry name" value="Na_H_Exchanger"/>
    <property type="match status" value="1"/>
</dbReference>
<feature type="domain" description="RCK C-terminal" evidence="11">
    <location>
        <begin position="407"/>
        <end position="487"/>
    </location>
</feature>